<accession>A0A1E5TCI2</accession>
<gene>
    <name evidence="2" type="ORF">A8C32_14370</name>
</gene>
<dbReference type="Gene3D" id="2.60.120.10">
    <property type="entry name" value="Jelly Rolls"/>
    <property type="match status" value="1"/>
</dbReference>
<evidence type="ECO:0000259" key="1">
    <source>
        <dbReference type="Pfam" id="PF07883"/>
    </source>
</evidence>
<feature type="domain" description="Cupin type-2" evidence="1">
    <location>
        <begin position="31"/>
        <end position="91"/>
    </location>
</feature>
<dbReference type="Pfam" id="PF07883">
    <property type="entry name" value="Cupin_2"/>
    <property type="match status" value="1"/>
</dbReference>
<organism evidence="2 3">
    <name type="scientific">Flavivirga aquatica</name>
    <dbReference type="NCBI Taxonomy" id="1849968"/>
    <lineage>
        <taxon>Bacteria</taxon>
        <taxon>Pseudomonadati</taxon>
        <taxon>Bacteroidota</taxon>
        <taxon>Flavobacteriia</taxon>
        <taxon>Flavobacteriales</taxon>
        <taxon>Flavobacteriaceae</taxon>
        <taxon>Flavivirga</taxon>
    </lineage>
</organism>
<sequence length="105" mass="11764">MDFNISKIPQKELVKGIKGRYIHTENTTIGFIDIEKGAILPAHSHFHEQTTQIISGKLEMTIDGITKILEPGTITIIPSNIVHSAIAITKCVLTDTFYPIREDYK</sequence>
<name>A0A1E5TCI2_9FLAO</name>
<dbReference type="RefSeq" id="WP_069829323.1">
    <property type="nucleotide sequence ID" value="NZ_MDJD01000014.1"/>
</dbReference>
<dbReference type="Proteomes" id="UP000095713">
    <property type="component" value="Unassembled WGS sequence"/>
</dbReference>
<dbReference type="PANTHER" id="PTHR40112:SF1">
    <property type="entry name" value="H2HPP ISOMERASE"/>
    <property type="match status" value="1"/>
</dbReference>
<dbReference type="CDD" id="cd02238">
    <property type="entry name" value="cupin_KdgF"/>
    <property type="match status" value="1"/>
</dbReference>
<dbReference type="InterPro" id="IPR052535">
    <property type="entry name" value="Bacilysin_H2HPP_isomerase"/>
</dbReference>
<dbReference type="AlphaFoldDB" id="A0A1E5TCI2"/>
<dbReference type="InterPro" id="IPR013096">
    <property type="entry name" value="Cupin_2"/>
</dbReference>
<evidence type="ECO:0000313" key="2">
    <source>
        <dbReference type="EMBL" id="OEK09068.1"/>
    </source>
</evidence>
<dbReference type="InterPro" id="IPR011051">
    <property type="entry name" value="RmlC_Cupin_sf"/>
</dbReference>
<dbReference type="PANTHER" id="PTHR40112">
    <property type="entry name" value="H2HPP ISOMERASE"/>
    <property type="match status" value="1"/>
</dbReference>
<reference evidence="2 3" key="1">
    <citation type="submission" date="2016-05" db="EMBL/GenBank/DDBJ databases">
        <title>Draft Genome Sequence of Algibacter sp. Strain SK-16 Isolated from the Surface Water of Aburatsubo Inlet.</title>
        <authorList>
            <person name="Wong S.-K."/>
            <person name="Yoshizawa S."/>
            <person name="Nakajima Y."/>
            <person name="Ogura Y."/>
            <person name="Tetsuya H."/>
            <person name="Hamasaki K."/>
        </authorList>
    </citation>
    <scope>NUCLEOTIDE SEQUENCE [LARGE SCALE GENOMIC DNA]</scope>
    <source>
        <strain evidence="2 3">SK-16</strain>
    </source>
</reference>
<keyword evidence="3" id="KW-1185">Reference proteome</keyword>
<evidence type="ECO:0000313" key="3">
    <source>
        <dbReference type="Proteomes" id="UP000095713"/>
    </source>
</evidence>
<dbReference type="EMBL" id="MDJD01000014">
    <property type="protein sequence ID" value="OEK09068.1"/>
    <property type="molecule type" value="Genomic_DNA"/>
</dbReference>
<dbReference type="SUPFAM" id="SSF51182">
    <property type="entry name" value="RmlC-like cupins"/>
    <property type="match status" value="1"/>
</dbReference>
<proteinExistence type="predicted"/>
<protein>
    <submittedName>
        <fullName evidence="2">Cupin</fullName>
    </submittedName>
</protein>
<comment type="caution">
    <text evidence="2">The sequence shown here is derived from an EMBL/GenBank/DDBJ whole genome shotgun (WGS) entry which is preliminary data.</text>
</comment>
<dbReference type="STRING" id="1849968.A8C32_14370"/>
<dbReference type="InterPro" id="IPR014710">
    <property type="entry name" value="RmlC-like_jellyroll"/>
</dbReference>